<gene>
    <name evidence="1" type="ORF">GFSPODELE1_LOCUS8528</name>
</gene>
<reference evidence="2" key="1">
    <citation type="submission" date="2024-04" db="EMBL/GenBank/DDBJ databases">
        <authorList>
            <person name="Shaw F."/>
            <person name="Minotto A."/>
        </authorList>
    </citation>
    <scope>NUCLEOTIDE SEQUENCE [LARGE SCALE GENOMIC DNA]</scope>
</reference>
<organism evidence="1 2">
    <name type="scientific">Somion occarium</name>
    <dbReference type="NCBI Taxonomy" id="3059160"/>
    <lineage>
        <taxon>Eukaryota</taxon>
        <taxon>Fungi</taxon>
        <taxon>Dikarya</taxon>
        <taxon>Basidiomycota</taxon>
        <taxon>Agaricomycotina</taxon>
        <taxon>Agaricomycetes</taxon>
        <taxon>Polyporales</taxon>
        <taxon>Cerrenaceae</taxon>
        <taxon>Somion</taxon>
    </lineage>
</organism>
<dbReference type="EMBL" id="OZ037949">
    <property type="protein sequence ID" value="CAL1711844.1"/>
    <property type="molecule type" value="Genomic_DNA"/>
</dbReference>
<evidence type="ECO:0008006" key="3">
    <source>
        <dbReference type="Google" id="ProtNLM"/>
    </source>
</evidence>
<name>A0ABP1DX75_9APHY</name>
<keyword evidence="2" id="KW-1185">Reference proteome</keyword>
<evidence type="ECO:0000313" key="1">
    <source>
        <dbReference type="EMBL" id="CAL1711844.1"/>
    </source>
</evidence>
<sequence>MESSPPPLPAYKTLEQLNALSPDDYAKYMVATLGWFQYYAQLGTMQLQAMVPDDAEGTATSHQQLASTWHLDPAVFPDTPEKRQLFFETCVAGCQQSIVSPVDAVRCTFFARPAIQILTSEASHHYPANEDEDEGSTSVASITRRAEELADRHLGTSGAAVIAYTNYESDSESEPDSGRFRDLVDHYFGTMFRYRDEETDQLAECTIDNMARDVFNEEWFWLIQKISSRTASERHSSFKVDHIDVDIELNNCFPVAFYVRLVWRCRAAC</sequence>
<protein>
    <recommendedName>
        <fullName evidence="3">Sesquiterpene synthase</fullName>
    </recommendedName>
</protein>
<evidence type="ECO:0000313" key="2">
    <source>
        <dbReference type="Proteomes" id="UP001497453"/>
    </source>
</evidence>
<dbReference type="Proteomes" id="UP001497453">
    <property type="component" value="Chromosome 6"/>
</dbReference>
<proteinExistence type="predicted"/>
<accession>A0ABP1DX75</accession>